<evidence type="ECO:0000256" key="1">
    <source>
        <dbReference type="SAM" id="Phobius"/>
    </source>
</evidence>
<dbReference type="RefSeq" id="WP_127351157.1">
    <property type="nucleotide sequence ID" value="NZ_CP034791.1"/>
</dbReference>
<keyword evidence="1" id="KW-0812">Transmembrane</keyword>
<keyword evidence="1" id="KW-0472">Membrane</keyword>
<sequence>MNAFWLFLILFSILVQVINGDINKITTILFSAPKTALQIFVTIACSIILWSGFLRLAQDSGLIKILERFLKPILSLLFKTKNEEAFKWMSTNIIANLLGLGNAATPAGIKAMEELSKENSKDFASSDMILFVILNTCSIQLIPTTMIMLRHEYGSENPTVVLFPILFVSLVGLFFGIIFCKVISRVLRR</sequence>
<feature type="transmembrane region" description="Helical" evidence="1">
    <location>
        <begin position="36"/>
        <end position="57"/>
    </location>
</feature>
<keyword evidence="4" id="KW-1185">Reference proteome</keyword>
<accession>A0A3T0D2R0</accession>
<feature type="transmembrane region" description="Helical" evidence="1">
    <location>
        <begin position="161"/>
        <end position="183"/>
    </location>
</feature>
<evidence type="ECO:0000313" key="3">
    <source>
        <dbReference type="EMBL" id="AZT89537.1"/>
    </source>
</evidence>
<feature type="domain" description="Nucleoside transporter/FeoB GTPase Gate" evidence="2">
    <location>
        <begin position="41"/>
        <end position="148"/>
    </location>
</feature>
<feature type="transmembrane region" description="Helical" evidence="1">
    <location>
        <begin position="128"/>
        <end position="149"/>
    </location>
</feature>
<reference evidence="3 4" key="1">
    <citation type="submission" date="2018-12" db="EMBL/GenBank/DDBJ databases">
        <title>Genome sequence from the cellulolytic species, Caldicellulosiruptor changbaiensis.</title>
        <authorList>
            <person name="Blumer-Schuette S.E."/>
            <person name="Mendoza C."/>
        </authorList>
    </citation>
    <scope>NUCLEOTIDE SEQUENCE [LARGE SCALE GENOMIC DNA]</scope>
    <source>
        <strain evidence="3 4">CBS-Z</strain>
    </source>
</reference>
<dbReference type="Pfam" id="PF07670">
    <property type="entry name" value="Gate"/>
    <property type="match status" value="1"/>
</dbReference>
<organism evidence="3 4">
    <name type="scientific">Caldicellulosiruptor changbaiensis</name>
    <dbReference type="NCBI Taxonomy" id="1222016"/>
    <lineage>
        <taxon>Bacteria</taxon>
        <taxon>Bacillati</taxon>
        <taxon>Bacillota</taxon>
        <taxon>Bacillota incertae sedis</taxon>
        <taxon>Caldicellulosiruptorales</taxon>
        <taxon>Caldicellulosiruptoraceae</taxon>
        <taxon>Caldicellulosiruptor</taxon>
    </lineage>
</organism>
<dbReference type="KEGG" id="ccha:ELD05_01950"/>
<evidence type="ECO:0000313" key="4">
    <source>
        <dbReference type="Proteomes" id="UP000282930"/>
    </source>
</evidence>
<dbReference type="EMBL" id="CP034791">
    <property type="protein sequence ID" value="AZT89537.1"/>
    <property type="molecule type" value="Genomic_DNA"/>
</dbReference>
<name>A0A3T0D2R0_9FIRM</name>
<keyword evidence="1" id="KW-1133">Transmembrane helix</keyword>
<proteinExistence type="predicted"/>
<evidence type="ECO:0000259" key="2">
    <source>
        <dbReference type="Pfam" id="PF07670"/>
    </source>
</evidence>
<gene>
    <name evidence="3" type="ORF">ELD05_01950</name>
</gene>
<dbReference type="Proteomes" id="UP000282930">
    <property type="component" value="Chromosome"/>
</dbReference>
<dbReference type="InterPro" id="IPR011642">
    <property type="entry name" value="Gate_dom"/>
</dbReference>
<dbReference type="AlphaFoldDB" id="A0A3T0D2R0"/>
<protein>
    <submittedName>
        <fullName evidence="3">Nucleoside recognition protein</fullName>
    </submittedName>
</protein>